<accession>A0A2S6C4K5</accession>
<name>A0A2S6C4K5_9PEZI</name>
<organism evidence="7 8">
    <name type="scientific">Cercospora berteroae</name>
    <dbReference type="NCBI Taxonomy" id="357750"/>
    <lineage>
        <taxon>Eukaryota</taxon>
        <taxon>Fungi</taxon>
        <taxon>Dikarya</taxon>
        <taxon>Ascomycota</taxon>
        <taxon>Pezizomycotina</taxon>
        <taxon>Dothideomycetes</taxon>
        <taxon>Dothideomycetidae</taxon>
        <taxon>Mycosphaerellales</taxon>
        <taxon>Mycosphaerellaceae</taxon>
        <taxon>Cercospora</taxon>
    </lineage>
</organism>
<keyword evidence="2" id="KW-0813">Transport</keyword>
<dbReference type="GO" id="GO:0016020">
    <property type="term" value="C:membrane"/>
    <property type="evidence" value="ECO:0007669"/>
    <property type="project" value="UniProtKB-SubCell"/>
</dbReference>
<gene>
    <name evidence="7" type="ORF">CBER1_07652</name>
</gene>
<protein>
    <recommendedName>
        <fullName evidence="9">Allantoate permease</fullName>
    </recommendedName>
</protein>
<dbReference type="OrthoDB" id="1935484at2759"/>
<feature type="transmembrane region" description="Helical" evidence="6">
    <location>
        <begin position="144"/>
        <end position="166"/>
    </location>
</feature>
<dbReference type="GO" id="GO:0022857">
    <property type="term" value="F:transmembrane transporter activity"/>
    <property type="evidence" value="ECO:0007669"/>
    <property type="project" value="TreeGrafter"/>
</dbReference>
<keyword evidence="4 6" id="KW-1133">Transmembrane helix</keyword>
<keyword evidence="8" id="KW-1185">Reference proteome</keyword>
<keyword evidence="5 6" id="KW-0472">Membrane</keyword>
<dbReference type="AlphaFoldDB" id="A0A2S6C4K5"/>
<reference evidence="8" key="1">
    <citation type="journal article" date="2017" name="bioRxiv">
        <title>Conservation of a gene cluster reveals novel cercosporin biosynthetic mechanisms and extends production to the genus Colletotrichum.</title>
        <authorList>
            <person name="de Jonge R."/>
            <person name="Ebert M.K."/>
            <person name="Huitt-Roehl C.R."/>
            <person name="Pal P."/>
            <person name="Suttle J.C."/>
            <person name="Spanner R.E."/>
            <person name="Neubauer J.D."/>
            <person name="Jurick W.M.II."/>
            <person name="Stott K.A."/>
            <person name="Secor G.A."/>
            <person name="Thomma B.P.H.J."/>
            <person name="Van de Peer Y."/>
            <person name="Townsend C.A."/>
            <person name="Bolton M.D."/>
        </authorList>
    </citation>
    <scope>NUCLEOTIDE SEQUENCE [LARGE SCALE GENOMIC DNA]</scope>
    <source>
        <strain evidence="8">CBS538.71</strain>
    </source>
</reference>
<evidence type="ECO:0000256" key="6">
    <source>
        <dbReference type="SAM" id="Phobius"/>
    </source>
</evidence>
<dbReference type="SUPFAM" id="SSF103473">
    <property type="entry name" value="MFS general substrate transporter"/>
    <property type="match status" value="1"/>
</dbReference>
<evidence type="ECO:0000313" key="7">
    <source>
        <dbReference type="EMBL" id="PPJ54651.1"/>
    </source>
</evidence>
<keyword evidence="3 6" id="KW-0812">Transmembrane</keyword>
<dbReference type="Proteomes" id="UP000237631">
    <property type="component" value="Unassembled WGS sequence"/>
</dbReference>
<sequence length="272" mass="31009">MASHSDKLSSQVAPTAGLNAKDVQIGADSLQTSTPSLRSEDLVQGDYGSDSNHVFSDPKVADYWRGVYENAKYQGRHRFDPTLTWSADEEKKLKRRFMFGVNLLIISWVSEKFNERAFISSLSNIWIFPGLAAIVALGASASDWVRYALLTGLLSYPYCHAIVVSWNSRNSNSVRTRAVSAALYNTFVQSGNIIGVNIYRENDRPYYIRGNRILLGICCFNIVLLWFVKYYYIVRNKRREAAWSKLTGEEKVDYVRNTKDEGAKRLDFRFSH</sequence>
<comment type="caution">
    <text evidence="7">The sequence shown here is derived from an EMBL/GenBank/DDBJ whole genome shotgun (WGS) entry which is preliminary data.</text>
</comment>
<dbReference type="EMBL" id="PNEN01000559">
    <property type="protein sequence ID" value="PPJ54651.1"/>
    <property type="molecule type" value="Genomic_DNA"/>
</dbReference>
<evidence type="ECO:0000256" key="3">
    <source>
        <dbReference type="ARBA" id="ARBA00022692"/>
    </source>
</evidence>
<evidence type="ECO:0000256" key="2">
    <source>
        <dbReference type="ARBA" id="ARBA00022448"/>
    </source>
</evidence>
<feature type="transmembrane region" description="Helical" evidence="6">
    <location>
        <begin position="117"/>
        <end position="138"/>
    </location>
</feature>
<evidence type="ECO:0000256" key="4">
    <source>
        <dbReference type="ARBA" id="ARBA00022989"/>
    </source>
</evidence>
<dbReference type="InterPro" id="IPR036259">
    <property type="entry name" value="MFS_trans_sf"/>
</dbReference>
<comment type="subcellular location">
    <subcellularLocation>
        <location evidence="1">Membrane</location>
        <topology evidence="1">Multi-pass membrane protein</topology>
    </subcellularLocation>
</comment>
<feature type="transmembrane region" description="Helical" evidence="6">
    <location>
        <begin position="211"/>
        <end position="232"/>
    </location>
</feature>
<evidence type="ECO:0000313" key="8">
    <source>
        <dbReference type="Proteomes" id="UP000237631"/>
    </source>
</evidence>
<evidence type="ECO:0000256" key="1">
    <source>
        <dbReference type="ARBA" id="ARBA00004141"/>
    </source>
</evidence>
<proteinExistence type="predicted"/>
<dbReference type="PANTHER" id="PTHR43791:SF14">
    <property type="entry name" value="MFS GENERAL SUBSTRATE TRANSPORTER"/>
    <property type="match status" value="1"/>
</dbReference>
<evidence type="ECO:0000256" key="5">
    <source>
        <dbReference type="ARBA" id="ARBA00023136"/>
    </source>
</evidence>
<evidence type="ECO:0008006" key="9">
    <source>
        <dbReference type="Google" id="ProtNLM"/>
    </source>
</evidence>
<dbReference type="PANTHER" id="PTHR43791">
    <property type="entry name" value="PERMEASE-RELATED"/>
    <property type="match status" value="1"/>
</dbReference>
<feature type="transmembrane region" description="Helical" evidence="6">
    <location>
        <begin position="178"/>
        <end position="199"/>
    </location>
</feature>